<keyword evidence="2" id="KW-1185">Reference proteome</keyword>
<sequence>MEALVGPSAPVGTLLHLLIVFARVDLSTRLIVRCGGQEDPGGSCTLPEANIDRPK</sequence>
<dbReference type="EMBL" id="CAHP01000020">
    <property type="protein sequence ID" value="CCG41256.1"/>
    <property type="molecule type" value="Genomic_DNA"/>
</dbReference>
<organism evidence="1 2">
    <name type="scientific">Magnetospirillum molischianum DSM 120</name>
    <dbReference type="NCBI Taxonomy" id="1150626"/>
    <lineage>
        <taxon>Bacteria</taxon>
        <taxon>Pseudomonadati</taxon>
        <taxon>Pseudomonadota</taxon>
        <taxon>Alphaproteobacteria</taxon>
        <taxon>Rhodospirillales</taxon>
        <taxon>Rhodospirillaceae</taxon>
        <taxon>Magnetospirillum</taxon>
    </lineage>
</organism>
<evidence type="ECO:0000313" key="1">
    <source>
        <dbReference type="EMBL" id="CCG41256.1"/>
    </source>
</evidence>
<name>H8FSB8_MAGML</name>
<accession>H8FSB8</accession>
<proteinExistence type="predicted"/>
<dbReference type="Proteomes" id="UP000004169">
    <property type="component" value="Unassembled WGS sequence"/>
</dbReference>
<gene>
    <name evidence="1" type="ORF">PHAMO_270097</name>
</gene>
<reference evidence="1 2" key="1">
    <citation type="journal article" date="2012" name="J. Bacteriol.">
        <title>Draft Genome Sequence of the Purple Photosynthetic Bacterium Phaeospirillum molischianum DSM120, a Particularly Versatile Bacterium.</title>
        <authorList>
            <person name="Duquesne K."/>
            <person name="Prima V."/>
            <person name="Ji B."/>
            <person name="Rouy Z."/>
            <person name="Medigue C."/>
            <person name="Talla E."/>
            <person name="Sturgis J.N."/>
        </authorList>
    </citation>
    <scope>NUCLEOTIDE SEQUENCE [LARGE SCALE GENOMIC DNA]</scope>
    <source>
        <strain evidence="2">DSM120</strain>
    </source>
</reference>
<protein>
    <submittedName>
        <fullName evidence="1">Uncharacterized protein</fullName>
    </submittedName>
</protein>
<evidence type="ECO:0000313" key="2">
    <source>
        <dbReference type="Proteomes" id="UP000004169"/>
    </source>
</evidence>
<comment type="caution">
    <text evidence="1">The sequence shown here is derived from an EMBL/GenBank/DDBJ whole genome shotgun (WGS) entry which is preliminary data.</text>
</comment>
<dbReference type="STRING" id="1150626.PHAMO_270097"/>
<dbReference type="AlphaFoldDB" id="H8FSB8"/>